<dbReference type="Proteomes" id="UP000324222">
    <property type="component" value="Unassembled WGS sequence"/>
</dbReference>
<proteinExistence type="predicted"/>
<accession>A0A5B7I2H3</accession>
<feature type="region of interest" description="Disordered" evidence="1">
    <location>
        <begin position="40"/>
        <end position="68"/>
    </location>
</feature>
<dbReference type="EMBL" id="VSRR010043394">
    <property type="protein sequence ID" value="MPC76453.1"/>
    <property type="molecule type" value="Genomic_DNA"/>
</dbReference>
<name>A0A5B7I2H3_PORTR</name>
<dbReference type="AlphaFoldDB" id="A0A5B7I2H3"/>
<evidence type="ECO:0000313" key="2">
    <source>
        <dbReference type="EMBL" id="MPC76453.1"/>
    </source>
</evidence>
<organism evidence="2 3">
    <name type="scientific">Portunus trituberculatus</name>
    <name type="common">Swimming crab</name>
    <name type="synonym">Neptunus trituberculatus</name>
    <dbReference type="NCBI Taxonomy" id="210409"/>
    <lineage>
        <taxon>Eukaryota</taxon>
        <taxon>Metazoa</taxon>
        <taxon>Ecdysozoa</taxon>
        <taxon>Arthropoda</taxon>
        <taxon>Crustacea</taxon>
        <taxon>Multicrustacea</taxon>
        <taxon>Malacostraca</taxon>
        <taxon>Eumalacostraca</taxon>
        <taxon>Eucarida</taxon>
        <taxon>Decapoda</taxon>
        <taxon>Pleocyemata</taxon>
        <taxon>Brachyura</taxon>
        <taxon>Eubrachyura</taxon>
        <taxon>Portunoidea</taxon>
        <taxon>Portunidae</taxon>
        <taxon>Portuninae</taxon>
        <taxon>Portunus</taxon>
    </lineage>
</organism>
<evidence type="ECO:0000313" key="3">
    <source>
        <dbReference type="Proteomes" id="UP000324222"/>
    </source>
</evidence>
<protein>
    <submittedName>
        <fullName evidence="2">Uncharacterized protein</fullName>
    </submittedName>
</protein>
<evidence type="ECO:0000256" key="1">
    <source>
        <dbReference type="SAM" id="MobiDB-lite"/>
    </source>
</evidence>
<keyword evidence="3" id="KW-1185">Reference proteome</keyword>
<comment type="caution">
    <text evidence="2">The sequence shown here is derived from an EMBL/GenBank/DDBJ whole genome shotgun (WGS) entry which is preliminary data.</text>
</comment>
<gene>
    <name evidence="2" type="ORF">E2C01_070865</name>
</gene>
<sequence>MLHCKYTLPIEMQAGTRLSPVCSTVSSEVDVCILGEERRQERRGWKEEMEDKDKEDKEEPVRMDDEKK</sequence>
<reference evidence="2 3" key="1">
    <citation type="submission" date="2019-05" db="EMBL/GenBank/DDBJ databases">
        <title>Another draft genome of Portunus trituberculatus and its Hox gene families provides insights of decapod evolution.</title>
        <authorList>
            <person name="Jeong J.-H."/>
            <person name="Song I."/>
            <person name="Kim S."/>
            <person name="Choi T."/>
            <person name="Kim D."/>
            <person name="Ryu S."/>
            <person name="Kim W."/>
        </authorList>
    </citation>
    <scope>NUCLEOTIDE SEQUENCE [LARGE SCALE GENOMIC DNA]</scope>
    <source>
        <tissue evidence="2">Muscle</tissue>
    </source>
</reference>